<dbReference type="NCBIfam" id="NF003013">
    <property type="entry name" value="PRK03846.1"/>
    <property type="match status" value="1"/>
</dbReference>
<dbReference type="Pfam" id="PF01583">
    <property type="entry name" value="APS_kinase"/>
    <property type="match status" value="1"/>
</dbReference>
<dbReference type="OrthoDB" id="9804504at2"/>
<evidence type="ECO:0000256" key="10">
    <source>
        <dbReference type="ARBA" id="ARBA00029724"/>
    </source>
</evidence>
<evidence type="ECO:0000256" key="9">
    <source>
        <dbReference type="ARBA" id="ARBA00022840"/>
    </source>
</evidence>
<comment type="catalytic activity">
    <reaction evidence="1 13 14">
        <text>adenosine 5'-phosphosulfate + ATP = 3'-phosphoadenylyl sulfate + ADP + H(+)</text>
        <dbReference type="Rhea" id="RHEA:24152"/>
        <dbReference type="ChEBI" id="CHEBI:15378"/>
        <dbReference type="ChEBI" id="CHEBI:30616"/>
        <dbReference type="ChEBI" id="CHEBI:58243"/>
        <dbReference type="ChEBI" id="CHEBI:58339"/>
        <dbReference type="ChEBI" id="CHEBI:456216"/>
        <dbReference type="EC" id="2.7.1.25"/>
    </reaction>
</comment>
<feature type="active site" description="Phosphoserine intermediate" evidence="13">
    <location>
        <position position="107"/>
    </location>
</feature>
<evidence type="ECO:0000256" key="2">
    <source>
        <dbReference type="ARBA" id="ARBA00002632"/>
    </source>
</evidence>
<keyword evidence="17" id="KW-1185">Reference proteome</keyword>
<keyword evidence="9 13" id="KW-0067">ATP-binding</keyword>
<keyword evidence="8 13" id="KW-0418">Kinase</keyword>
<keyword evidence="7 13" id="KW-0547">Nucleotide-binding</keyword>
<dbReference type="KEGG" id="fpf:DCC35_01160"/>
<dbReference type="Gene3D" id="3.40.50.300">
    <property type="entry name" value="P-loop containing nucleotide triphosphate hydrolases"/>
    <property type="match status" value="1"/>
</dbReference>
<protein>
    <recommendedName>
        <fullName evidence="5 13">Adenylyl-sulfate kinase</fullName>
        <ecNumber evidence="5 13">2.7.1.25</ecNumber>
    </recommendedName>
    <alternativeName>
        <fullName evidence="11 13">APS kinase</fullName>
    </alternativeName>
    <alternativeName>
        <fullName evidence="12 13">ATP adenosine-5'-phosphosulfate 3'-phosphotransferase</fullName>
    </alternativeName>
    <alternativeName>
        <fullName evidence="10 13">Adenosine-5'-phosphosulfate kinase</fullName>
    </alternativeName>
</protein>
<dbReference type="GO" id="GO:0004020">
    <property type="term" value="F:adenylylsulfate kinase activity"/>
    <property type="evidence" value="ECO:0007669"/>
    <property type="project" value="UniProtKB-UniRule"/>
</dbReference>
<evidence type="ECO:0000256" key="8">
    <source>
        <dbReference type="ARBA" id="ARBA00022777"/>
    </source>
</evidence>
<evidence type="ECO:0000313" key="16">
    <source>
        <dbReference type="EMBL" id="QCK13457.1"/>
    </source>
</evidence>
<dbReference type="EMBL" id="CP028923">
    <property type="protein sequence ID" value="QCK13457.1"/>
    <property type="molecule type" value="Genomic_DNA"/>
</dbReference>
<dbReference type="PANTHER" id="PTHR11055:SF1">
    <property type="entry name" value="PAPS SYNTHETASE, ISOFORM D"/>
    <property type="match status" value="1"/>
</dbReference>
<accession>A0A4D7JFJ2</accession>
<keyword evidence="13" id="KW-0597">Phosphoprotein</keyword>
<proteinExistence type="inferred from homology"/>
<name>A0A4D7JFJ2_9BACT</name>
<dbReference type="AlphaFoldDB" id="A0A4D7JFJ2"/>
<keyword evidence="6 13" id="KW-0808">Transferase</keyword>
<gene>
    <name evidence="13 16" type="primary">cysC</name>
    <name evidence="16" type="ORF">DCC35_01160</name>
</gene>
<evidence type="ECO:0000256" key="11">
    <source>
        <dbReference type="ARBA" id="ARBA00031393"/>
    </source>
</evidence>
<evidence type="ECO:0000259" key="15">
    <source>
        <dbReference type="Pfam" id="PF01583"/>
    </source>
</evidence>
<dbReference type="Proteomes" id="UP000298616">
    <property type="component" value="Chromosome"/>
</dbReference>
<evidence type="ECO:0000256" key="7">
    <source>
        <dbReference type="ARBA" id="ARBA00022741"/>
    </source>
</evidence>
<dbReference type="GO" id="GO:0000103">
    <property type="term" value="P:sulfate assimilation"/>
    <property type="evidence" value="ECO:0007669"/>
    <property type="project" value="UniProtKB-UniRule"/>
</dbReference>
<evidence type="ECO:0000256" key="1">
    <source>
        <dbReference type="ARBA" id="ARBA00001823"/>
    </source>
</evidence>
<evidence type="ECO:0000313" key="17">
    <source>
        <dbReference type="Proteomes" id="UP000298616"/>
    </source>
</evidence>
<dbReference type="PANTHER" id="PTHR11055">
    <property type="entry name" value="BIFUNCTIONAL 3'-PHOSPHOADENOSINE 5'-PHOSPHOSULFATE SYNTHASE"/>
    <property type="match status" value="1"/>
</dbReference>
<reference evidence="16 17" key="1">
    <citation type="submission" date="2018-04" db="EMBL/GenBank/DDBJ databases">
        <title>Complete genome uncultured novel isolate.</title>
        <authorList>
            <person name="Merlino G."/>
        </authorList>
    </citation>
    <scope>NUCLEOTIDE SEQUENCE [LARGE SCALE GENOMIC DNA]</scope>
    <source>
        <strain evidence="17">R1DC9</strain>
    </source>
</reference>
<dbReference type="HAMAP" id="MF_00065">
    <property type="entry name" value="Adenylyl_sulf_kinase"/>
    <property type="match status" value="1"/>
</dbReference>
<dbReference type="CDD" id="cd02027">
    <property type="entry name" value="APSK"/>
    <property type="match status" value="1"/>
</dbReference>
<evidence type="ECO:0000256" key="12">
    <source>
        <dbReference type="ARBA" id="ARBA00031464"/>
    </source>
</evidence>
<dbReference type="EC" id="2.7.1.25" evidence="5 13"/>
<dbReference type="InterPro" id="IPR027417">
    <property type="entry name" value="P-loop_NTPase"/>
</dbReference>
<dbReference type="GO" id="GO:0070814">
    <property type="term" value="P:hydrogen sulfide biosynthetic process"/>
    <property type="evidence" value="ECO:0007669"/>
    <property type="project" value="UniProtKB-UniRule"/>
</dbReference>
<dbReference type="UniPathway" id="UPA00140">
    <property type="reaction ID" value="UER00205"/>
</dbReference>
<dbReference type="RefSeq" id="WP_137089052.1">
    <property type="nucleotide sequence ID" value="NZ_CP028923.1"/>
</dbReference>
<dbReference type="InterPro" id="IPR002891">
    <property type="entry name" value="APS"/>
</dbReference>
<comment type="function">
    <text evidence="2 13 14">Catalyzes the synthesis of activated sulfate.</text>
</comment>
<dbReference type="SUPFAM" id="SSF52540">
    <property type="entry name" value="P-loop containing nucleoside triphosphate hydrolases"/>
    <property type="match status" value="1"/>
</dbReference>
<feature type="binding site" evidence="13">
    <location>
        <begin position="33"/>
        <end position="40"/>
    </location>
    <ligand>
        <name>ATP</name>
        <dbReference type="ChEBI" id="CHEBI:30616"/>
    </ligand>
</feature>
<dbReference type="GO" id="GO:0005524">
    <property type="term" value="F:ATP binding"/>
    <property type="evidence" value="ECO:0007669"/>
    <property type="project" value="UniProtKB-UniRule"/>
</dbReference>
<comment type="pathway">
    <text evidence="3 13 14">Sulfur metabolism; hydrogen sulfide biosynthesis; sulfite from sulfate: step 2/3.</text>
</comment>
<evidence type="ECO:0000256" key="3">
    <source>
        <dbReference type="ARBA" id="ARBA00004806"/>
    </source>
</evidence>
<evidence type="ECO:0000256" key="13">
    <source>
        <dbReference type="HAMAP-Rule" id="MF_00065"/>
    </source>
</evidence>
<sequence length="200" mass="22124">MAENIHPIFDTILAKSDKEKLLNQRGVVVWMVGLSGSGKSTLARGLEKKLHDEGVLTMLLDGDNLRTGVNNNLGFSDEDRTENIRRAAEVSKLFCECGVVTICSLISPTNSIRKMAKEIIGEENYLEIFVNASLEECEKRDVKGLYAKARAGEIKSFTGIDSPFEVPSKPFLEIITEGSTIEESLETLIERVYPKIQSGN</sequence>
<evidence type="ECO:0000256" key="14">
    <source>
        <dbReference type="RuleBase" id="RU004347"/>
    </source>
</evidence>
<evidence type="ECO:0000256" key="6">
    <source>
        <dbReference type="ARBA" id="ARBA00022679"/>
    </source>
</evidence>
<comment type="similarity">
    <text evidence="4 13 14">Belongs to the APS kinase family.</text>
</comment>
<dbReference type="NCBIfam" id="TIGR00455">
    <property type="entry name" value="apsK"/>
    <property type="match status" value="1"/>
</dbReference>
<feature type="domain" description="APS kinase" evidence="15">
    <location>
        <begin position="25"/>
        <end position="173"/>
    </location>
</feature>
<evidence type="ECO:0000256" key="4">
    <source>
        <dbReference type="ARBA" id="ARBA00007008"/>
    </source>
</evidence>
<organism evidence="16 17">
    <name type="scientific">Mangrovivirga cuniculi</name>
    <dbReference type="NCBI Taxonomy" id="2715131"/>
    <lineage>
        <taxon>Bacteria</taxon>
        <taxon>Pseudomonadati</taxon>
        <taxon>Bacteroidota</taxon>
        <taxon>Cytophagia</taxon>
        <taxon>Cytophagales</taxon>
        <taxon>Mangrovivirgaceae</taxon>
        <taxon>Mangrovivirga</taxon>
    </lineage>
</organism>
<evidence type="ECO:0000256" key="5">
    <source>
        <dbReference type="ARBA" id="ARBA00012121"/>
    </source>
</evidence>
<dbReference type="InterPro" id="IPR059117">
    <property type="entry name" value="APS_kinase_dom"/>
</dbReference>